<evidence type="ECO:0000313" key="2">
    <source>
        <dbReference type="Proteomes" id="UP000640485"/>
    </source>
</evidence>
<comment type="caution">
    <text evidence="1">The sequence shown here is derived from an EMBL/GenBank/DDBJ whole genome shotgun (WGS) entry which is preliminary data.</text>
</comment>
<dbReference type="EMBL" id="JAEPRQ010000001">
    <property type="protein sequence ID" value="MBK4214821.1"/>
    <property type="molecule type" value="Genomic_DNA"/>
</dbReference>
<protein>
    <submittedName>
        <fullName evidence="1">Uncharacterized protein</fullName>
    </submittedName>
</protein>
<evidence type="ECO:0000313" key="1">
    <source>
        <dbReference type="EMBL" id="MBK4214821.1"/>
    </source>
</evidence>
<dbReference type="Proteomes" id="UP000640485">
    <property type="component" value="Unassembled WGS sequence"/>
</dbReference>
<organism evidence="1 2">
    <name type="scientific">Paracoccus caeni</name>
    <dbReference type="NCBI Taxonomy" id="657651"/>
    <lineage>
        <taxon>Bacteria</taxon>
        <taxon>Pseudomonadati</taxon>
        <taxon>Pseudomonadota</taxon>
        <taxon>Alphaproteobacteria</taxon>
        <taxon>Rhodobacterales</taxon>
        <taxon>Paracoccaceae</taxon>
        <taxon>Paracoccus</taxon>
    </lineage>
</organism>
<accession>A0A934S9V1</accession>
<gene>
    <name evidence="1" type="ORF">JJJ17_02655</name>
</gene>
<reference evidence="1" key="1">
    <citation type="submission" date="2021-01" db="EMBL/GenBank/DDBJ databases">
        <title>Paracoccus amoyensis sp. nov., isolated from the surface seawater along the coast of Xiamen Island, China.</title>
        <authorList>
            <person name="Lyu L."/>
        </authorList>
    </citation>
    <scope>NUCLEOTIDE SEQUENCE</scope>
    <source>
        <strain evidence="1">MJ17</strain>
    </source>
</reference>
<sequence>MRGDIIHWFNGMGFRPSVPAPFRDQYGDRTLLVLGDDRPVEGKVPSELNHYDPVLDRYHHLGGTPVSSVSVSVPVEGPSVPEVPSVDLAGAREFMAVTIVVLLIGWCCLKFASVDEECRGTSDGCSGHV</sequence>
<dbReference type="RefSeq" id="WP_200683571.1">
    <property type="nucleotide sequence ID" value="NZ_JAEPRQ010000001.1"/>
</dbReference>
<dbReference type="AlphaFoldDB" id="A0A934S9V1"/>
<proteinExistence type="predicted"/>
<name>A0A934S9V1_9RHOB</name>
<keyword evidence="2" id="KW-1185">Reference proteome</keyword>